<dbReference type="GO" id="GO:0016020">
    <property type="term" value="C:membrane"/>
    <property type="evidence" value="ECO:0007669"/>
    <property type="project" value="UniProtKB-SubCell"/>
</dbReference>
<evidence type="ECO:0000256" key="1">
    <source>
        <dbReference type="ARBA" id="ARBA00004141"/>
    </source>
</evidence>
<feature type="transmembrane region" description="Helical" evidence="7">
    <location>
        <begin position="96"/>
        <end position="116"/>
    </location>
</feature>
<dbReference type="PANTHER" id="PTHR33048">
    <property type="entry name" value="PTH11-LIKE INTEGRAL MEMBRANE PROTEIN (AFU_ORTHOLOGUE AFUA_5G11245)"/>
    <property type="match status" value="1"/>
</dbReference>
<feature type="compositionally biased region" description="Low complexity" evidence="6">
    <location>
        <begin position="380"/>
        <end position="392"/>
    </location>
</feature>
<sequence length="413" mass="46444">MWDGPIPDRGRETVIIIWILVAFATIFTALRFYAKIWRLGKLWWDDWVLLASWLFFLFHGIWSQRAVDYGLGKYPCDIDPRNFAGMGLEGENLGSTFGMFAVVWSKTAFAITLLRLTDGKTKAFIWFVIISMNVIMTAEVILVWVKCTPVQRTWDKSVPGTCWEPLPVNIYGAFVGCYSGVCDILLALLPWKLVWGLRMQKKEKFGVAIAMSLGVLAGATAFVKSEKIFILGQDNFSYYGSELLVWAGAEIGTTIMAACIPVLRVFFREVKSLSTARSKSDYPRDFSGGSNDTKGSSVKSPHLGNTAAKMPRPKTIGSQPIKLAHSKSLSDDLDSPTCVDGRDDNSEKYILDSQMSSESSRQQILRTQEYEVEYHDTVRRSQQSENRSRNGSFAGRRAEAEHELSTMPRTRFV</sequence>
<feature type="region of interest" description="Disordered" evidence="6">
    <location>
        <begin position="373"/>
        <end position="413"/>
    </location>
</feature>
<feature type="region of interest" description="Disordered" evidence="6">
    <location>
        <begin position="278"/>
        <end position="345"/>
    </location>
</feature>
<keyword evidence="4 7" id="KW-0472">Membrane</keyword>
<evidence type="ECO:0000259" key="8">
    <source>
        <dbReference type="Pfam" id="PF20684"/>
    </source>
</evidence>
<name>A0AAN7B300_9PEZI</name>
<feature type="compositionally biased region" description="Polar residues" evidence="6">
    <location>
        <begin position="288"/>
        <end position="299"/>
    </location>
</feature>
<reference evidence="9" key="2">
    <citation type="submission" date="2023-05" db="EMBL/GenBank/DDBJ databases">
        <authorList>
            <consortium name="Lawrence Berkeley National Laboratory"/>
            <person name="Steindorff A."/>
            <person name="Hensen N."/>
            <person name="Bonometti L."/>
            <person name="Westerberg I."/>
            <person name="Brannstrom I.O."/>
            <person name="Guillou S."/>
            <person name="Cros-Aarteil S."/>
            <person name="Calhoun S."/>
            <person name="Haridas S."/>
            <person name="Kuo A."/>
            <person name="Mondo S."/>
            <person name="Pangilinan J."/>
            <person name="Riley R."/>
            <person name="Labutti K."/>
            <person name="Andreopoulos B."/>
            <person name="Lipzen A."/>
            <person name="Chen C."/>
            <person name="Yanf M."/>
            <person name="Daum C."/>
            <person name="Ng V."/>
            <person name="Clum A."/>
            <person name="Ohm R."/>
            <person name="Martin F."/>
            <person name="Silar P."/>
            <person name="Natvig D."/>
            <person name="Lalanne C."/>
            <person name="Gautier V."/>
            <person name="Ament-Velasquez S.L."/>
            <person name="Kruys A."/>
            <person name="Hutchinson M.I."/>
            <person name="Powell A.J."/>
            <person name="Barry K."/>
            <person name="Miller A.N."/>
            <person name="Grigoriev I.V."/>
            <person name="Debuchy R."/>
            <person name="Gladieux P."/>
            <person name="Thoren M.H."/>
            <person name="Johannesson H."/>
        </authorList>
    </citation>
    <scope>NUCLEOTIDE SEQUENCE</scope>
    <source>
        <strain evidence="9">PSN293</strain>
    </source>
</reference>
<feature type="transmembrane region" description="Helical" evidence="7">
    <location>
        <begin position="123"/>
        <end position="145"/>
    </location>
</feature>
<evidence type="ECO:0000256" key="3">
    <source>
        <dbReference type="ARBA" id="ARBA00022989"/>
    </source>
</evidence>
<keyword evidence="3 7" id="KW-1133">Transmembrane helix</keyword>
<proteinExistence type="inferred from homology"/>
<feature type="transmembrane region" description="Helical" evidence="7">
    <location>
        <begin position="46"/>
        <end position="62"/>
    </location>
</feature>
<evidence type="ECO:0000256" key="6">
    <source>
        <dbReference type="SAM" id="MobiDB-lite"/>
    </source>
</evidence>
<evidence type="ECO:0000313" key="10">
    <source>
        <dbReference type="Proteomes" id="UP001301769"/>
    </source>
</evidence>
<feature type="transmembrane region" description="Helical" evidence="7">
    <location>
        <begin position="243"/>
        <end position="267"/>
    </location>
</feature>
<dbReference type="Proteomes" id="UP001301769">
    <property type="component" value="Unassembled WGS sequence"/>
</dbReference>
<dbReference type="InterPro" id="IPR049326">
    <property type="entry name" value="Rhodopsin_dom_fungi"/>
</dbReference>
<protein>
    <recommendedName>
        <fullName evidence="8">Rhodopsin domain-containing protein</fullName>
    </recommendedName>
</protein>
<organism evidence="9 10">
    <name type="scientific">Rhypophila decipiens</name>
    <dbReference type="NCBI Taxonomy" id="261697"/>
    <lineage>
        <taxon>Eukaryota</taxon>
        <taxon>Fungi</taxon>
        <taxon>Dikarya</taxon>
        <taxon>Ascomycota</taxon>
        <taxon>Pezizomycotina</taxon>
        <taxon>Sordariomycetes</taxon>
        <taxon>Sordariomycetidae</taxon>
        <taxon>Sordariales</taxon>
        <taxon>Naviculisporaceae</taxon>
        <taxon>Rhypophila</taxon>
    </lineage>
</organism>
<feature type="transmembrane region" description="Helical" evidence="7">
    <location>
        <begin position="170"/>
        <end position="193"/>
    </location>
</feature>
<evidence type="ECO:0000313" key="9">
    <source>
        <dbReference type="EMBL" id="KAK4210876.1"/>
    </source>
</evidence>
<comment type="subcellular location">
    <subcellularLocation>
        <location evidence="1">Membrane</location>
        <topology evidence="1">Multi-pass membrane protein</topology>
    </subcellularLocation>
</comment>
<evidence type="ECO:0000256" key="4">
    <source>
        <dbReference type="ARBA" id="ARBA00023136"/>
    </source>
</evidence>
<dbReference type="EMBL" id="MU858163">
    <property type="protein sequence ID" value="KAK4210876.1"/>
    <property type="molecule type" value="Genomic_DNA"/>
</dbReference>
<feature type="transmembrane region" description="Helical" evidence="7">
    <location>
        <begin position="205"/>
        <end position="223"/>
    </location>
</feature>
<gene>
    <name evidence="9" type="ORF">QBC37DRAFT_291504</name>
</gene>
<dbReference type="Pfam" id="PF20684">
    <property type="entry name" value="Fung_rhodopsin"/>
    <property type="match status" value="1"/>
</dbReference>
<dbReference type="AlphaFoldDB" id="A0AAN7B300"/>
<comment type="caution">
    <text evidence="9">The sequence shown here is derived from an EMBL/GenBank/DDBJ whole genome shotgun (WGS) entry which is preliminary data.</text>
</comment>
<dbReference type="InterPro" id="IPR052337">
    <property type="entry name" value="SAT4-like"/>
</dbReference>
<dbReference type="PANTHER" id="PTHR33048:SF42">
    <property type="entry name" value="INTEGRAL MEMBRANE PROTEIN"/>
    <property type="match status" value="1"/>
</dbReference>
<keyword evidence="10" id="KW-1185">Reference proteome</keyword>
<evidence type="ECO:0000256" key="7">
    <source>
        <dbReference type="SAM" id="Phobius"/>
    </source>
</evidence>
<evidence type="ECO:0000256" key="5">
    <source>
        <dbReference type="ARBA" id="ARBA00038359"/>
    </source>
</evidence>
<feature type="transmembrane region" description="Helical" evidence="7">
    <location>
        <begin position="15"/>
        <end position="34"/>
    </location>
</feature>
<comment type="similarity">
    <text evidence="5">Belongs to the SAT4 family.</text>
</comment>
<reference evidence="9" key="1">
    <citation type="journal article" date="2023" name="Mol. Phylogenet. Evol.">
        <title>Genome-scale phylogeny and comparative genomics of the fungal order Sordariales.</title>
        <authorList>
            <person name="Hensen N."/>
            <person name="Bonometti L."/>
            <person name="Westerberg I."/>
            <person name="Brannstrom I.O."/>
            <person name="Guillou S."/>
            <person name="Cros-Aarteil S."/>
            <person name="Calhoun S."/>
            <person name="Haridas S."/>
            <person name="Kuo A."/>
            <person name="Mondo S."/>
            <person name="Pangilinan J."/>
            <person name="Riley R."/>
            <person name="LaButti K."/>
            <person name="Andreopoulos B."/>
            <person name="Lipzen A."/>
            <person name="Chen C."/>
            <person name="Yan M."/>
            <person name="Daum C."/>
            <person name="Ng V."/>
            <person name="Clum A."/>
            <person name="Steindorff A."/>
            <person name="Ohm R.A."/>
            <person name="Martin F."/>
            <person name="Silar P."/>
            <person name="Natvig D.O."/>
            <person name="Lalanne C."/>
            <person name="Gautier V."/>
            <person name="Ament-Velasquez S.L."/>
            <person name="Kruys A."/>
            <person name="Hutchinson M.I."/>
            <person name="Powell A.J."/>
            <person name="Barry K."/>
            <person name="Miller A.N."/>
            <person name="Grigoriev I.V."/>
            <person name="Debuchy R."/>
            <person name="Gladieux P."/>
            <person name="Hiltunen Thoren M."/>
            <person name="Johannesson H."/>
        </authorList>
    </citation>
    <scope>NUCLEOTIDE SEQUENCE</scope>
    <source>
        <strain evidence="9">PSN293</strain>
    </source>
</reference>
<feature type="domain" description="Rhodopsin" evidence="8">
    <location>
        <begin position="30"/>
        <end position="268"/>
    </location>
</feature>
<accession>A0AAN7B300</accession>
<keyword evidence="2 7" id="KW-0812">Transmembrane</keyword>
<evidence type="ECO:0000256" key="2">
    <source>
        <dbReference type="ARBA" id="ARBA00022692"/>
    </source>
</evidence>